<name>A0ABQ3ZEU1_9ACTN</name>
<evidence type="ECO:0000259" key="4">
    <source>
        <dbReference type="PROSITE" id="PS01124"/>
    </source>
</evidence>
<gene>
    <name evidence="5" type="ORF">Ahu01nite_001910</name>
</gene>
<proteinExistence type="predicted"/>
<dbReference type="Pfam" id="PF12852">
    <property type="entry name" value="Cupin_6"/>
    <property type="match status" value="1"/>
</dbReference>
<protein>
    <submittedName>
        <fullName evidence="5">AraC family transcriptional regulator</fullName>
    </submittedName>
</protein>
<dbReference type="PANTHER" id="PTHR46796:SF7">
    <property type="entry name" value="ARAC FAMILY TRANSCRIPTIONAL REGULATOR"/>
    <property type="match status" value="1"/>
</dbReference>
<keyword evidence="6" id="KW-1185">Reference proteome</keyword>
<organism evidence="5 6">
    <name type="scientific">Winogradskya humida</name>
    <dbReference type="NCBI Taxonomy" id="113566"/>
    <lineage>
        <taxon>Bacteria</taxon>
        <taxon>Bacillati</taxon>
        <taxon>Actinomycetota</taxon>
        <taxon>Actinomycetes</taxon>
        <taxon>Micromonosporales</taxon>
        <taxon>Micromonosporaceae</taxon>
        <taxon>Winogradskya</taxon>
    </lineage>
</organism>
<dbReference type="InterPro" id="IPR018060">
    <property type="entry name" value="HTH_AraC"/>
</dbReference>
<evidence type="ECO:0000256" key="1">
    <source>
        <dbReference type="ARBA" id="ARBA00023015"/>
    </source>
</evidence>
<accession>A0ABQ3ZEU1</accession>
<keyword evidence="1" id="KW-0805">Transcription regulation</keyword>
<keyword evidence="2" id="KW-0238">DNA-binding</keyword>
<dbReference type="InterPro" id="IPR032783">
    <property type="entry name" value="AraC_lig"/>
</dbReference>
<dbReference type="SMART" id="SM00342">
    <property type="entry name" value="HTH_ARAC"/>
    <property type="match status" value="1"/>
</dbReference>
<feature type="domain" description="HTH araC/xylS-type" evidence="4">
    <location>
        <begin position="224"/>
        <end position="322"/>
    </location>
</feature>
<evidence type="ECO:0000313" key="5">
    <source>
        <dbReference type="EMBL" id="GIE17089.1"/>
    </source>
</evidence>
<dbReference type="EMBL" id="BOMN01000001">
    <property type="protein sequence ID" value="GIE17089.1"/>
    <property type="molecule type" value="Genomic_DNA"/>
</dbReference>
<dbReference type="Gene3D" id="1.10.10.60">
    <property type="entry name" value="Homeodomain-like"/>
    <property type="match status" value="2"/>
</dbReference>
<evidence type="ECO:0000256" key="3">
    <source>
        <dbReference type="ARBA" id="ARBA00023163"/>
    </source>
</evidence>
<dbReference type="PROSITE" id="PS00041">
    <property type="entry name" value="HTH_ARAC_FAMILY_1"/>
    <property type="match status" value="1"/>
</dbReference>
<reference evidence="5 6" key="1">
    <citation type="submission" date="2021-01" db="EMBL/GenBank/DDBJ databases">
        <title>Whole genome shotgun sequence of Actinoplanes humidus NBRC 14915.</title>
        <authorList>
            <person name="Komaki H."/>
            <person name="Tamura T."/>
        </authorList>
    </citation>
    <scope>NUCLEOTIDE SEQUENCE [LARGE SCALE GENOMIC DNA]</scope>
    <source>
        <strain evidence="5 6">NBRC 14915</strain>
    </source>
</reference>
<dbReference type="InterPro" id="IPR018062">
    <property type="entry name" value="HTH_AraC-typ_CS"/>
</dbReference>
<comment type="caution">
    <text evidence="5">The sequence shown here is derived from an EMBL/GenBank/DDBJ whole genome shotgun (WGS) entry which is preliminary data.</text>
</comment>
<evidence type="ECO:0000256" key="2">
    <source>
        <dbReference type="ARBA" id="ARBA00023125"/>
    </source>
</evidence>
<evidence type="ECO:0000313" key="6">
    <source>
        <dbReference type="Proteomes" id="UP000603200"/>
    </source>
</evidence>
<dbReference type="InterPro" id="IPR050204">
    <property type="entry name" value="AraC_XylS_family_regulators"/>
</dbReference>
<dbReference type="SUPFAM" id="SSF46689">
    <property type="entry name" value="Homeodomain-like"/>
    <property type="match status" value="2"/>
</dbReference>
<dbReference type="PANTHER" id="PTHR46796">
    <property type="entry name" value="HTH-TYPE TRANSCRIPTIONAL ACTIVATOR RHAS-RELATED"/>
    <property type="match status" value="1"/>
</dbReference>
<dbReference type="Pfam" id="PF12833">
    <property type="entry name" value="HTH_18"/>
    <property type="match status" value="1"/>
</dbReference>
<keyword evidence="3" id="KW-0804">Transcription</keyword>
<dbReference type="InterPro" id="IPR009057">
    <property type="entry name" value="Homeodomain-like_sf"/>
</dbReference>
<sequence>MIKPNRIGTPGAMRERTRGIRVCTAVTISAVDVISEAVEDLRIGQVYGRRAEVGASFAGRFLSCEGVGFHVMLRGEGWLISGSAPPARMRAGDIALIPHGAEHGFSPEPCTLAELPPAPMGLQDPPAERLPVEMICGIYRLERGGAVHPFLRSLPDVLLVSPDYDREARLRVLIDLLVEDLDKPREGTLVTRPALVDLMLVHTLRLWSGTTAETWDALGDPGIAAALREIHDSPQTPWTVERLGRTAGMSRTAFTRRFTTLVGTPPMTYLIGRRLNQGAHLLRETDAPLSAIARQVGYATEFAFAGAFRREFGISPGRFRRRTEPILN</sequence>
<dbReference type="PROSITE" id="PS01124">
    <property type="entry name" value="HTH_ARAC_FAMILY_2"/>
    <property type="match status" value="1"/>
</dbReference>
<dbReference type="Proteomes" id="UP000603200">
    <property type="component" value="Unassembled WGS sequence"/>
</dbReference>